<evidence type="ECO:0000313" key="1">
    <source>
        <dbReference type="EMBL" id="KRL99985.1"/>
    </source>
</evidence>
<reference evidence="1 2" key="1">
    <citation type="journal article" date="2015" name="Genome Announc.">
        <title>Expanding the biotechnology potential of lactobacilli through comparative genomics of 213 strains and associated genera.</title>
        <authorList>
            <person name="Sun Z."/>
            <person name="Harris H.M."/>
            <person name="McCann A."/>
            <person name="Guo C."/>
            <person name="Argimon S."/>
            <person name="Zhang W."/>
            <person name="Yang X."/>
            <person name="Jeffery I.B."/>
            <person name="Cooney J.C."/>
            <person name="Kagawa T.F."/>
            <person name="Liu W."/>
            <person name="Song Y."/>
            <person name="Salvetti E."/>
            <person name="Wrobel A."/>
            <person name="Rasinkangas P."/>
            <person name="Parkhill J."/>
            <person name="Rea M.C."/>
            <person name="O'Sullivan O."/>
            <person name="Ritari J."/>
            <person name="Douillard F.P."/>
            <person name="Paul Ross R."/>
            <person name="Yang R."/>
            <person name="Briner A.E."/>
            <person name="Felis G.E."/>
            <person name="de Vos W.M."/>
            <person name="Barrangou R."/>
            <person name="Klaenhammer T.R."/>
            <person name="Caufield P.W."/>
            <person name="Cui Y."/>
            <person name="Zhang H."/>
            <person name="O'Toole P.W."/>
        </authorList>
    </citation>
    <scope>NUCLEOTIDE SEQUENCE [LARGE SCALE GENOMIC DNA]</scope>
    <source>
        <strain evidence="1 2">DSM 16230</strain>
    </source>
</reference>
<dbReference type="EMBL" id="AZFQ01000019">
    <property type="protein sequence ID" value="KRL99985.1"/>
    <property type="molecule type" value="Genomic_DNA"/>
</dbReference>
<dbReference type="GeneID" id="98307456"/>
<dbReference type="RefSeq" id="WP_054756004.1">
    <property type="nucleotide sequence ID" value="NZ_AZFQ01000019.1"/>
</dbReference>
<protein>
    <submittedName>
        <fullName evidence="1">Uncharacterized protein</fullName>
    </submittedName>
</protein>
<dbReference type="OrthoDB" id="1690737at2"/>
<name>A0A0R1V2X2_9LACO</name>
<dbReference type="Proteomes" id="UP000051166">
    <property type="component" value="Unassembled WGS sequence"/>
</dbReference>
<accession>A0A0R1V2X2</accession>
<dbReference type="PATRIC" id="fig|1423801.4.peg.2583"/>
<keyword evidence="2" id="KW-1185">Reference proteome</keyword>
<comment type="caution">
    <text evidence="1">The sequence shown here is derived from an EMBL/GenBank/DDBJ whole genome shotgun (WGS) entry which is preliminary data.</text>
</comment>
<sequence>MKTILTRHFELGPQDDKTTIPVKFTLTAAVGLLIDFAYAPQNVEPARATRLIKAELLAADLSAAPQNVAQYLPLQNLITISAAKDGHYLGNHHYKAPQQQILLSPEHSSLGYLKPDVISGQWQISLHQHCIASELVKVQLTLSKLEEHNELLQY</sequence>
<dbReference type="STRING" id="1423801.FD50_GL002524"/>
<proteinExistence type="predicted"/>
<dbReference type="AlphaFoldDB" id="A0A0R1V2X2"/>
<gene>
    <name evidence="1" type="ORF">FD50_GL002524</name>
</gene>
<organism evidence="1 2">
    <name type="scientific">Liquorilactobacillus satsumensis DSM 16230 = JCM 12392</name>
    <dbReference type="NCBI Taxonomy" id="1423801"/>
    <lineage>
        <taxon>Bacteria</taxon>
        <taxon>Bacillati</taxon>
        <taxon>Bacillota</taxon>
        <taxon>Bacilli</taxon>
        <taxon>Lactobacillales</taxon>
        <taxon>Lactobacillaceae</taxon>
        <taxon>Liquorilactobacillus</taxon>
    </lineage>
</organism>
<evidence type="ECO:0000313" key="2">
    <source>
        <dbReference type="Proteomes" id="UP000051166"/>
    </source>
</evidence>